<dbReference type="AlphaFoldDB" id="A0A1S1V552"/>
<dbReference type="EMBL" id="MKIE01000008">
    <property type="protein sequence ID" value="OHW61712.1"/>
    <property type="molecule type" value="Genomic_DNA"/>
</dbReference>
<dbReference type="RefSeq" id="WP_071063967.1">
    <property type="nucleotide sequence ID" value="NZ_MKIE01000008.1"/>
</dbReference>
<dbReference type="STRING" id="39480.EUAN_18910"/>
<dbReference type="PANTHER" id="PTHR10277:SF9">
    <property type="entry name" value="2-ISOPROPYLMALATE SYNTHASE 1, CHLOROPLASTIC-RELATED"/>
    <property type="match status" value="1"/>
</dbReference>
<keyword evidence="4" id="KW-1185">Reference proteome</keyword>
<dbReference type="InterPro" id="IPR013785">
    <property type="entry name" value="Aldolase_TIM"/>
</dbReference>
<proteinExistence type="predicted"/>
<dbReference type="CDD" id="cd07947">
    <property type="entry name" value="DRE_TIM_Re_CS"/>
    <property type="match status" value="1"/>
</dbReference>
<dbReference type="GO" id="GO:0003852">
    <property type="term" value="F:2-isopropylmalate synthase activity"/>
    <property type="evidence" value="ECO:0007669"/>
    <property type="project" value="UniProtKB-EC"/>
</dbReference>
<dbReference type="PANTHER" id="PTHR10277">
    <property type="entry name" value="HOMOCITRATE SYNTHASE-RELATED"/>
    <property type="match status" value="1"/>
</dbReference>
<keyword evidence="1" id="KW-0464">Manganese</keyword>
<dbReference type="SUPFAM" id="SSF51569">
    <property type="entry name" value="Aldolase"/>
    <property type="match status" value="1"/>
</dbReference>
<dbReference type="Proteomes" id="UP000180254">
    <property type="component" value="Unassembled WGS sequence"/>
</dbReference>
<dbReference type="InterPro" id="IPR000891">
    <property type="entry name" value="PYR_CT"/>
</dbReference>
<dbReference type="GO" id="GO:0009098">
    <property type="term" value="P:L-leucine biosynthetic process"/>
    <property type="evidence" value="ECO:0007669"/>
    <property type="project" value="TreeGrafter"/>
</dbReference>
<protein>
    <submittedName>
        <fullName evidence="3">2-isopropylmalate synthase</fullName>
        <ecNumber evidence="3">2.3.3.13</ecNumber>
    </submittedName>
</protein>
<accession>A0A1S1V552</accession>
<feature type="domain" description="Pyruvate carboxyltransferase" evidence="2">
    <location>
        <begin position="36"/>
        <end position="306"/>
    </location>
</feature>
<reference evidence="3 4" key="1">
    <citation type="submission" date="2016-09" db="EMBL/GenBank/DDBJ databases">
        <title>Genome sequence of Eubacterium angustum.</title>
        <authorList>
            <person name="Poehlein A."/>
            <person name="Daniel R."/>
        </authorList>
    </citation>
    <scope>NUCLEOTIDE SEQUENCE [LARGE SCALE GENOMIC DNA]</scope>
    <source>
        <strain evidence="3 4">DSM 1989</strain>
    </source>
</reference>
<dbReference type="PROSITE" id="PS50991">
    <property type="entry name" value="PYR_CT"/>
    <property type="match status" value="1"/>
</dbReference>
<comment type="caution">
    <text evidence="3">The sequence shown here is derived from an EMBL/GenBank/DDBJ whole genome shotgun (WGS) entry which is preliminary data.</text>
</comment>
<evidence type="ECO:0000313" key="3">
    <source>
        <dbReference type="EMBL" id="OHW61712.1"/>
    </source>
</evidence>
<gene>
    <name evidence="3" type="primary">leuA_2</name>
    <name evidence="3" type="ORF">EUAN_18910</name>
</gene>
<evidence type="ECO:0000259" key="2">
    <source>
        <dbReference type="PROSITE" id="PS50991"/>
    </source>
</evidence>
<dbReference type="EC" id="2.3.3.13" evidence="3"/>
<dbReference type="Gene3D" id="3.20.20.70">
    <property type="entry name" value="Aldolase class I"/>
    <property type="match status" value="1"/>
</dbReference>
<dbReference type="OrthoDB" id="9804858at2"/>
<evidence type="ECO:0000313" key="4">
    <source>
        <dbReference type="Proteomes" id="UP000180254"/>
    </source>
</evidence>
<keyword evidence="3" id="KW-0808">Transferase</keyword>
<dbReference type="InterPro" id="IPR050073">
    <property type="entry name" value="2-IPM_HCS-like"/>
</dbReference>
<evidence type="ECO:0000256" key="1">
    <source>
        <dbReference type="ARBA" id="ARBA00023211"/>
    </source>
</evidence>
<organism evidence="3 4">
    <name type="scientific">Andreesenia angusta</name>
    <dbReference type="NCBI Taxonomy" id="39480"/>
    <lineage>
        <taxon>Bacteria</taxon>
        <taxon>Bacillati</taxon>
        <taxon>Bacillota</taxon>
        <taxon>Tissierellia</taxon>
        <taxon>Tissierellales</taxon>
        <taxon>Gottschalkiaceae</taxon>
        <taxon>Andreesenia</taxon>
    </lineage>
</organism>
<sequence length="436" mass="49692">MMKDEKKLYKDIFPYSEVPKTRFDNVLVPMDLQEEVWVTDTTFRDGQQSMASFEVEQISKIFDYLHIIDNGSGIIRQSEFFLYTDKDRKAVEVCQEKGYEFPEITSWIRAKAEDLKLVRDMEIKETGMLMSCSDYHIYDKLGMNREEALRYYVEMASKAIEYGIKPRCHLEDITRADFFGFVIPLVQELMKLSKDSGVDVKIRACDTLGLGVPYNGVELPRSVPALIHGLKNYGGVPSRLMEWHGHNDFYNVVTNSATAWMYGCNGVNGTVFGIGERTGNCPIEAMMIEYGQLKGNMKSLDLTHITELANYFKSELGYEVHEKTPFVGDDFNVTKAGIHADGLLKNEEIYNAFDTRKILGRPPLVAVNQYSGMAGIAAWINGYFNLEGEAKYGKKDEAILPIKAWVDEQYENGRTTVIRNDELKKVTLEHIAELNK</sequence>
<keyword evidence="3" id="KW-0012">Acyltransferase</keyword>
<dbReference type="Pfam" id="PF00682">
    <property type="entry name" value="HMGL-like"/>
    <property type="match status" value="1"/>
</dbReference>
<name>A0A1S1V552_9FIRM</name>